<dbReference type="EMBL" id="BJXB01000013">
    <property type="protein sequence ID" value="GEM47437.1"/>
    <property type="molecule type" value="Genomic_DNA"/>
</dbReference>
<dbReference type="AlphaFoldDB" id="A0A511N4M9"/>
<evidence type="ECO:0008006" key="3">
    <source>
        <dbReference type="Google" id="ProtNLM"/>
    </source>
</evidence>
<proteinExistence type="predicted"/>
<comment type="caution">
    <text evidence="1">The sequence shown here is derived from an EMBL/GenBank/DDBJ whole genome shotgun (WGS) entry which is preliminary data.</text>
</comment>
<dbReference type="RefSeq" id="WP_146885686.1">
    <property type="nucleotide sequence ID" value="NZ_BJXB01000013.1"/>
</dbReference>
<protein>
    <recommendedName>
        <fullName evidence="3">Fibronectin type-III domain-containing protein</fullName>
    </recommendedName>
</protein>
<dbReference type="Gene3D" id="2.60.40.10">
    <property type="entry name" value="Immunoglobulins"/>
    <property type="match status" value="1"/>
</dbReference>
<reference evidence="1 2" key="1">
    <citation type="submission" date="2019-07" db="EMBL/GenBank/DDBJ databases">
        <title>Whole genome shotgun sequence of Deinococcus cellulosilyticus NBRC 106333.</title>
        <authorList>
            <person name="Hosoyama A."/>
            <person name="Uohara A."/>
            <person name="Ohji S."/>
            <person name="Ichikawa N."/>
        </authorList>
    </citation>
    <scope>NUCLEOTIDE SEQUENCE [LARGE SCALE GENOMIC DNA]</scope>
    <source>
        <strain evidence="1 2">NBRC 106333</strain>
    </source>
</reference>
<sequence length="386" mass="41618">MKYRSWIALGALALAACSPQTPPPPAGELIKKGQPGTVTAGTDGELQIDKDKLAKDAIVSIVKTNPGNPPSGVSGGFTALRIKVGSVATRPAINKQEVNLPELPGCETGFRMKISFPAETENASDLRMYNVTNGWTELHPYFVNLQQHYVIGCMADLNPLLEQGEVNQTYTLGIPSTFKMAGGTSEDFAKSNNEIFPVSRTAFRINYVGALPPAGTTQKNFVITGPSGWNDNKTFVNSFNPRTNRSMTFNVDTPPVTGTYQYTYNDGIKEHSGQFQINSEQVLARPSGINVTPSNQAGTLTVDWTPPAGAALNMQQVTVSLLSDNSTSTLGSAVGNHPVNVQVNNFDAQKTYAVCVFAFSNDPVTTPFPNQVNESRFCTTYPPINR</sequence>
<dbReference type="OrthoDB" id="9823404at2"/>
<dbReference type="Proteomes" id="UP000321306">
    <property type="component" value="Unassembled WGS sequence"/>
</dbReference>
<keyword evidence="2" id="KW-1185">Reference proteome</keyword>
<gene>
    <name evidence="1" type="ORF">DC3_30720</name>
</gene>
<accession>A0A511N4M9</accession>
<name>A0A511N4M9_DEIC1</name>
<dbReference type="InterPro" id="IPR013783">
    <property type="entry name" value="Ig-like_fold"/>
</dbReference>
<evidence type="ECO:0000313" key="2">
    <source>
        <dbReference type="Proteomes" id="UP000321306"/>
    </source>
</evidence>
<organism evidence="1 2">
    <name type="scientific">Deinococcus cellulosilyticus (strain DSM 18568 / NBRC 106333 / KACC 11606 / 5516J-15)</name>
    <dbReference type="NCBI Taxonomy" id="1223518"/>
    <lineage>
        <taxon>Bacteria</taxon>
        <taxon>Thermotogati</taxon>
        <taxon>Deinococcota</taxon>
        <taxon>Deinococci</taxon>
        <taxon>Deinococcales</taxon>
        <taxon>Deinococcaceae</taxon>
        <taxon>Deinococcus</taxon>
    </lineage>
</organism>
<dbReference type="PROSITE" id="PS51257">
    <property type="entry name" value="PROKAR_LIPOPROTEIN"/>
    <property type="match status" value="1"/>
</dbReference>
<evidence type="ECO:0000313" key="1">
    <source>
        <dbReference type="EMBL" id="GEM47437.1"/>
    </source>
</evidence>